<comment type="caution">
    <text evidence="3">The sequence shown here is derived from an EMBL/GenBank/DDBJ whole genome shotgun (WGS) entry which is preliminary data.</text>
</comment>
<dbReference type="AlphaFoldDB" id="W9H929"/>
<keyword evidence="1" id="KW-0472">Membrane</keyword>
<dbReference type="EMBL" id="AVFL01000005">
    <property type="protein sequence ID" value="EWY41162.1"/>
    <property type="molecule type" value="Genomic_DNA"/>
</dbReference>
<dbReference type="PANTHER" id="PTHR43064">
    <property type="entry name" value="PHOSPHORIBOSYLAMINOIMIDAZOLE CARBOXYLASE-RELATED"/>
    <property type="match status" value="1"/>
</dbReference>
<accession>W9H929</accession>
<evidence type="ECO:0000259" key="2">
    <source>
        <dbReference type="SMART" id="SM01001"/>
    </source>
</evidence>
<dbReference type="SMART" id="SM01001">
    <property type="entry name" value="AIRC"/>
    <property type="match status" value="1"/>
</dbReference>
<organism evidence="3 4">
    <name type="scientific">Skermanella stibiiresistens SB22</name>
    <dbReference type="NCBI Taxonomy" id="1385369"/>
    <lineage>
        <taxon>Bacteria</taxon>
        <taxon>Pseudomonadati</taxon>
        <taxon>Pseudomonadota</taxon>
        <taxon>Alphaproteobacteria</taxon>
        <taxon>Rhodospirillales</taxon>
        <taxon>Azospirillaceae</taxon>
        <taxon>Skermanella</taxon>
    </lineage>
</organism>
<dbReference type="Pfam" id="PF00731">
    <property type="entry name" value="AIRC"/>
    <property type="match status" value="1"/>
</dbReference>
<sequence>MDWERERRTGVPEAVLCASKSGTQIQAILIAAASAGRRLLFTRLEPAAVEALAPECRALLDYDPISRTAWCGGPPPAGTVRDGVGIVAAGTSDLPVASEAARTLEFLGFSAPVIADVGVAGLWRLMRRLEEIRGFRVVIAVAGMEGALFSVLAGLVDAPVIAVPASVGYGVSAGGTAALHSALASCAPGLLTVNIDNGFGAAAAAVKMMGKIKD</sequence>
<protein>
    <submittedName>
        <fullName evidence="3">Circadian phase modifier CpmA</fullName>
    </submittedName>
</protein>
<dbReference type="NCBIfam" id="NF033503">
    <property type="entry name" value="LarB"/>
    <property type="match status" value="1"/>
</dbReference>
<evidence type="ECO:0000256" key="1">
    <source>
        <dbReference type="SAM" id="Phobius"/>
    </source>
</evidence>
<dbReference type="GO" id="GO:0006189">
    <property type="term" value="P:'de novo' IMP biosynthetic process"/>
    <property type="evidence" value="ECO:0007669"/>
    <property type="project" value="InterPro"/>
</dbReference>
<feature type="transmembrane region" description="Helical" evidence="1">
    <location>
        <begin position="134"/>
        <end position="156"/>
    </location>
</feature>
<name>W9H929_9PROT</name>
<proteinExistence type="predicted"/>
<dbReference type="Proteomes" id="UP000019486">
    <property type="component" value="Unassembled WGS sequence"/>
</dbReference>
<keyword evidence="1" id="KW-0812">Transmembrane</keyword>
<dbReference type="Gene3D" id="3.40.50.1970">
    <property type="match status" value="1"/>
</dbReference>
<dbReference type="SUPFAM" id="SSF52255">
    <property type="entry name" value="N5-CAIR mutase (phosphoribosylaminoimidazole carboxylase, PurE)"/>
    <property type="match status" value="1"/>
</dbReference>
<evidence type="ECO:0000313" key="4">
    <source>
        <dbReference type="Proteomes" id="UP000019486"/>
    </source>
</evidence>
<dbReference type="GO" id="GO:0016787">
    <property type="term" value="F:hydrolase activity"/>
    <property type="evidence" value="ECO:0007669"/>
    <property type="project" value="InterPro"/>
</dbReference>
<keyword evidence="4" id="KW-1185">Reference proteome</keyword>
<gene>
    <name evidence="3" type="ORF">N825_31375</name>
</gene>
<reference evidence="3 4" key="1">
    <citation type="submission" date="2013-08" db="EMBL/GenBank/DDBJ databases">
        <title>The genome sequence of Skermanella stibiiresistens.</title>
        <authorList>
            <person name="Zhu W."/>
            <person name="Wang G."/>
        </authorList>
    </citation>
    <scope>NUCLEOTIDE SEQUENCE [LARGE SCALE GENOMIC DNA]</scope>
    <source>
        <strain evidence="3 4">SB22</strain>
    </source>
</reference>
<evidence type="ECO:0000313" key="3">
    <source>
        <dbReference type="EMBL" id="EWY41162.1"/>
    </source>
</evidence>
<keyword evidence="1" id="KW-1133">Transmembrane helix</keyword>
<dbReference type="InterPro" id="IPR000031">
    <property type="entry name" value="PurE_dom"/>
</dbReference>
<dbReference type="PANTHER" id="PTHR43064:SF1">
    <property type="entry name" value="SLL1489 PROTEIN"/>
    <property type="match status" value="1"/>
</dbReference>
<dbReference type="InterPro" id="IPR039476">
    <property type="entry name" value="P2CMN_synthase_LarB"/>
</dbReference>
<dbReference type="STRING" id="1385369.N825_31375"/>
<feature type="domain" description="PurE" evidence="2">
    <location>
        <begin position="82"/>
        <end position="214"/>
    </location>
</feature>
<dbReference type="PATRIC" id="fig|1385369.3.peg.1917"/>